<dbReference type="EMBL" id="WTXG01000376">
    <property type="protein sequence ID" value="KAI0289033.1"/>
    <property type="molecule type" value="Genomic_DNA"/>
</dbReference>
<reference evidence="1" key="1">
    <citation type="journal article" date="2022" name="New Phytol.">
        <title>Evolutionary transition to the ectomycorrhizal habit in the genomes of a hyperdiverse lineage of mushroom-forming fungi.</title>
        <authorList>
            <person name="Looney B."/>
            <person name="Miyauchi S."/>
            <person name="Morin E."/>
            <person name="Drula E."/>
            <person name="Courty P.E."/>
            <person name="Kohler A."/>
            <person name="Kuo A."/>
            <person name="LaButti K."/>
            <person name="Pangilinan J."/>
            <person name="Lipzen A."/>
            <person name="Riley R."/>
            <person name="Andreopoulos W."/>
            <person name="He G."/>
            <person name="Johnson J."/>
            <person name="Nolan M."/>
            <person name="Tritt A."/>
            <person name="Barry K.W."/>
            <person name="Grigoriev I.V."/>
            <person name="Nagy L.G."/>
            <person name="Hibbett D."/>
            <person name="Henrissat B."/>
            <person name="Matheny P.B."/>
            <person name="Labbe J."/>
            <person name="Martin F.M."/>
        </authorList>
    </citation>
    <scope>NUCLEOTIDE SEQUENCE</scope>
    <source>
        <strain evidence="1">BPL690</strain>
    </source>
</reference>
<evidence type="ECO:0000313" key="1">
    <source>
        <dbReference type="EMBL" id="KAI0289033.1"/>
    </source>
</evidence>
<organism evidence="1 3">
    <name type="scientific">Multifurca ochricompacta</name>
    <dbReference type="NCBI Taxonomy" id="376703"/>
    <lineage>
        <taxon>Eukaryota</taxon>
        <taxon>Fungi</taxon>
        <taxon>Dikarya</taxon>
        <taxon>Basidiomycota</taxon>
        <taxon>Agaricomycotina</taxon>
        <taxon>Agaricomycetes</taxon>
        <taxon>Russulales</taxon>
        <taxon>Russulaceae</taxon>
        <taxon>Multifurca</taxon>
    </lineage>
</organism>
<proteinExistence type="predicted"/>
<evidence type="ECO:0000313" key="2">
    <source>
        <dbReference type="EMBL" id="KAI0299129.1"/>
    </source>
</evidence>
<sequence>MWTLESSDEDHELEQFFAGIPGFFRSRVVKNPRQAFHVADREKMSKSLIGLIQRTWSSNLVDESVKQRRMVIFEAAMGQEPVYLPINLLSLASC</sequence>
<name>A0AAD4LSV6_9AGAM</name>
<comment type="caution">
    <text evidence="1">The sequence shown here is derived from an EMBL/GenBank/DDBJ whole genome shotgun (WGS) entry which is preliminary data.</text>
</comment>
<dbReference type="EMBL" id="WTXG01000024">
    <property type="protein sequence ID" value="KAI0299129.1"/>
    <property type="molecule type" value="Genomic_DNA"/>
</dbReference>
<dbReference type="AlphaFoldDB" id="A0AAD4LSV6"/>
<gene>
    <name evidence="2" type="ORF">B0F90DRAFT_1729313</name>
    <name evidence="1" type="ORF">B0F90DRAFT_1797995</name>
</gene>
<accession>A0AAD4LSV6</accession>
<evidence type="ECO:0000313" key="3">
    <source>
        <dbReference type="Proteomes" id="UP001203297"/>
    </source>
</evidence>
<keyword evidence="3" id="KW-1185">Reference proteome</keyword>
<protein>
    <submittedName>
        <fullName evidence="1">Uncharacterized protein</fullName>
    </submittedName>
</protein>
<dbReference type="Proteomes" id="UP001203297">
    <property type="component" value="Unassembled WGS sequence"/>
</dbReference>